<comment type="caution">
    <text evidence="2">The sequence shown here is derived from an EMBL/GenBank/DDBJ whole genome shotgun (WGS) entry which is preliminary data.</text>
</comment>
<dbReference type="RefSeq" id="WP_007186816.1">
    <property type="nucleotide sequence ID" value="NZ_AKGD01000003.1"/>
</dbReference>
<gene>
    <name evidence="2" type="ORF">WQQ_38810</name>
</gene>
<organism evidence="2 3">
    <name type="scientific">Hydrocarboniphaga effusa AP103</name>
    <dbReference type="NCBI Taxonomy" id="1172194"/>
    <lineage>
        <taxon>Bacteria</taxon>
        <taxon>Pseudomonadati</taxon>
        <taxon>Pseudomonadota</taxon>
        <taxon>Gammaproteobacteria</taxon>
        <taxon>Nevskiales</taxon>
        <taxon>Nevskiaceae</taxon>
        <taxon>Hydrocarboniphaga</taxon>
    </lineage>
</organism>
<accession>I8HYV6</accession>
<evidence type="ECO:0000313" key="3">
    <source>
        <dbReference type="Proteomes" id="UP000003704"/>
    </source>
</evidence>
<dbReference type="STRING" id="1172194.WQQ_38810"/>
<feature type="compositionally biased region" description="Low complexity" evidence="1">
    <location>
        <begin position="115"/>
        <end position="124"/>
    </location>
</feature>
<dbReference type="EMBL" id="AKGD01000003">
    <property type="protein sequence ID" value="EIT68686.1"/>
    <property type="molecule type" value="Genomic_DNA"/>
</dbReference>
<dbReference type="OrthoDB" id="6028323at2"/>
<evidence type="ECO:0000313" key="2">
    <source>
        <dbReference type="EMBL" id="EIT68686.1"/>
    </source>
</evidence>
<dbReference type="AlphaFoldDB" id="I8HYV6"/>
<protein>
    <submittedName>
        <fullName evidence="2">Uncharacterized protein</fullName>
    </submittedName>
</protein>
<dbReference type="Proteomes" id="UP000003704">
    <property type="component" value="Unassembled WGS sequence"/>
</dbReference>
<keyword evidence="3" id="KW-1185">Reference proteome</keyword>
<sequence length="132" mass="14317">MSRSSETVVLMLLGGAVLGSLALAERGQRSRLPPERQLPHLRNQYANLDDCNCAYSSAQCSYESQLGRWVGPWYLRDPDERSRAPYDAGPGQRCGSTHGSSAAGRYRGPVETEQSTRSTRSGFGSHSGGHMG</sequence>
<feature type="region of interest" description="Disordered" evidence="1">
    <location>
        <begin position="80"/>
        <end position="132"/>
    </location>
</feature>
<evidence type="ECO:0000256" key="1">
    <source>
        <dbReference type="SAM" id="MobiDB-lite"/>
    </source>
</evidence>
<proteinExistence type="predicted"/>
<name>I8HYV6_9GAMM</name>
<reference evidence="2 3" key="1">
    <citation type="journal article" date="2012" name="J. Bacteriol.">
        <title>Genome Sequence of n-Alkane-Degrading Hydrocarboniphaga effusa Strain AP103T (ATCC BAA-332T).</title>
        <authorList>
            <person name="Chang H.K."/>
            <person name="Zylstra G.J."/>
            <person name="Chae J.C."/>
        </authorList>
    </citation>
    <scope>NUCLEOTIDE SEQUENCE [LARGE SCALE GENOMIC DNA]</scope>
    <source>
        <strain evidence="2 3">AP103</strain>
    </source>
</reference>